<keyword evidence="3" id="KW-1185">Reference proteome</keyword>
<proteinExistence type="predicted"/>
<organism evidence="2 3">
    <name type="scientific">Senna tora</name>
    <dbReference type="NCBI Taxonomy" id="362788"/>
    <lineage>
        <taxon>Eukaryota</taxon>
        <taxon>Viridiplantae</taxon>
        <taxon>Streptophyta</taxon>
        <taxon>Embryophyta</taxon>
        <taxon>Tracheophyta</taxon>
        <taxon>Spermatophyta</taxon>
        <taxon>Magnoliopsida</taxon>
        <taxon>eudicotyledons</taxon>
        <taxon>Gunneridae</taxon>
        <taxon>Pentapetalae</taxon>
        <taxon>rosids</taxon>
        <taxon>fabids</taxon>
        <taxon>Fabales</taxon>
        <taxon>Fabaceae</taxon>
        <taxon>Caesalpinioideae</taxon>
        <taxon>Cassia clade</taxon>
        <taxon>Senna</taxon>
    </lineage>
</organism>
<gene>
    <name evidence="2" type="ORF">G2W53_033863</name>
</gene>
<evidence type="ECO:0000313" key="3">
    <source>
        <dbReference type="Proteomes" id="UP000634136"/>
    </source>
</evidence>
<feature type="coiled-coil region" evidence="1">
    <location>
        <begin position="4"/>
        <end position="31"/>
    </location>
</feature>
<dbReference type="EMBL" id="JAAIUW010000010">
    <property type="protein sequence ID" value="KAF7812887.1"/>
    <property type="molecule type" value="Genomic_DNA"/>
</dbReference>
<reference evidence="2" key="1">
    <citation type="submission" date="2020-09" db="EMBL/GenBank/DDBJ databases">
        <title>Genome-Enabled Discovery of Anthraquinone Biosynthesis in Senna tora.</title>
        <authorList>
            <person name="Kang S.-H."/>
            <person name="Pandey R.P."/>
            <person name="Lee C.-M."/>
            <person name="Sim J.-S."/>
            <person name="Jeong J.-T."/>
            <person name="Choi B.-S."/>
            <person name="Jung M."/>
            <person name="Ginzburg D."/>
            <person name="Zhao K."/>
            <person name="Won S.Y."/>
            <person name="Oh T.-J."/>
            <person name="Yu Y."/>
            <person name="Kim N.-H."/>
            <person name="Lee O.R."/>
            <person name="Lee T.-H."/>
            <person name="Bashyal P."/>
            <person name="Kim T.-S."/>
            <person name="Lee W.-H."/>
            <person name="Kawkins C."/>
            <person name="Kim C.-K."/>
            <person name="Kim J.S."/>
            <person name="Ahn B.O."/>
            <person name="Rhee S.Y."/>
            <person name="Sohng J.K."/>
        </authorList>
    </citation>
    <scope>NUCLEOTIDE SEQUENCE</scope>
    <source>
        <tissue evidence="2">Leaf</tissue>
    </source>
</reference>
<dbReference type="Proteomes" id="UP000634136">
    <property type="component" value="Unassembled WGS sequence"/>
</dbReference>
<keyword evidence="1" id="KW-0175">Coiled coil</keyword>
<protein>
    <submittedName>
        <fullName evidence="2">Uncharacterized protein</fullName>
    </submittedName>
</protein>
<evidence type="ECO:0000313" key="2">
    <source>
        <dbReference type="EMBL" id="KAF7812887.1"/>
    </source>
</evidence>
<comment type="caution">
    <text evidence="2">The sequence shown here is derived from an EMBL/GenBank/DDBJ whole genome shotgun (WGS) entry which is preliminary data.</text>
</comment>
<name>A0A834W8E2_9FABA</name>
<accession>A0A834W8E2</accession>
<sequence>MVLSSRLKRRIANLEAQLEEEKKRNDEDLKRIQTPTT</sequence>
<evidence type="ECO:0000256" key="1">
    <source>
        <dbReference type="SAM" id="Coils"/>
    </source>
</evidence>
<dbReference type="AlphaFoldDB" id="A0A834W8E2"/>